<organism evidence="2 3">
    <name type="scientific">Roridomyces roridus</name>
    <dbReference type="NCBI Taxonomy" id="1738132"/>
    <lineage>
        <taxon>Eukaryota</taxon>
        <taxon>Fungi</taxon>
        <taxon>Dikarya</taxon>
        <taxon>Basidiomycota</taxon>
        <taxon>Agaricomycotina</taxon>
        <taxon>Agaricomycetes</taxon>
        <taxon>Agaricomycetidae</taxon>
        <taxon>Agaricales</taxon>
        <taxon>Marasmiineae</taxon>
        <taxon>Mycenaceae</taxon>
        <taxon>Roridomyces</taxon>
    </lineage>
</organism>
<name>A0AAD7BM02_9AGAR</name>
<dbReference type="Proteomes" id="UP001221142">
    <property type="component" value="Unassembled WGS sequence"/>
</dbReference>
<comment type="caution">
    <text evidence="2">The sequence shown here is derived from an EMBL/GenBank/DDBJ whole genome shotgun (WGS) entry which is preliminary data.</text>
</comment>
<evidence type="ECO:0000313" key="3">
    <source>
        <dbReference type="Proteomes" id="UP001221142"/>
    </source>
</evidence>
<keyword evidence="3" id="KW-1185">Reference proteome</keyword>
<proteinExistence type="predicted"/>
<evidence type="ECO:0000313" key="2">
    <source>
        <dbReference type="EMBL" id="KAJ7624795.1"/>
    </source>
</evidence>
<protein>
    <submittedName>
        <fullName evidence="2">Uncharacterized protein</fullName>
    </submittedName>
</protein>
<gene>
    <name evidence="2" type="ORF">FB45DRAFT_869674</name>
</gene>
<accession>A0AAD7BM02</accession>
<dbReference type="EMBL" id="JARKIF010000013">
    <property type="protein sequence ID" value="KAJ7624795.1"/>
    <property type="molecule type" value="Genomic_DNA"/>
</dbReference>
<feature type="region of interest" description="Disordered" evidence="1">
    <location>
        <begin position="170"/>
        <end position="189"/>
    </location>
</feature>
<reference evidence="2" key="1">
    <citation type="submission" date="2023-03" db="EMBL/GenBank/DDBJ databases">
        <title>Massive genome expansion in bonnet fungi (Mycena s.s.) driven by repeated elements and novel gene families across ecological guilds.</title>
        <authorList>
            <consortium name="Lawrence Berkeley National Laboratory"/>
            <person name="Harder C.B."/>
            <person name="Miyauchi S."/>
            <person name="Viragh M."/>
            <person name="Kuo A."/>
            <person name="Thoen E."/>
            <person name="Andreopoulos B."/>
            <person name="Lu D."/>
            <person name="Skrede I."/>
            <person name="Drula E."/>
            <person name="Henrissat B."/>
            <person name="Morin E."/>
            <person name="Kohler A."/>
            <person name="Barry K."/>
            <person name="LaButti K."/>
            <person name="Morin E."/>
            <person name="Salamov A."/>
            <person name="Lipzen A."/>
            <person name="Mereny Z."/>
            <person name="Hegedus B."/>
            <person name="Baldrian P."/>
            <person name="Stursova M."/>
            <person name="Weitz H."/>
            <person name="Taylor A."/>
            <person name="Grigoriev I.V."/>
            <person name="Nagy L.G."/>
            <person name="Martin F."/>
            <person name="Kauserud H."/>
        </authorList>
    </citation>
    <scope>NUCLEOTIDE SEQUENCE</scope>
    <source>
        <strain evidence="2">9284</strain>
    </source>
</reference>
<sequence length="189" mass="21811">MWRIILKRQFSSQSAALILVHLTTPFSWAVTVGSAKEKIWSNSEETILWRMQNELRYILKQQMNSKTEFRPRGEQKTGNFSIVPLHKVAWSTTPEKRVILVQGPCYANVLECRMLALLGNDQTEPQNIGANDTNYRHHQQRMTQTTTKFPQKPTGKRVITLTETTNPSLYRSNFSYDTPRGSRNRAKVA</sequence>
<dbReference type="AlphaFoldDB" id="A0AAD7BM02"/>
<evidence type="ECO:0000256" key="1">
    <source>
        <dbReference type="SAM" id="MobiDB-lite"/>
    </source>
</evidence>